<dbReference type="AlphaFoldDB" id="A0AAW1J2J6"/>
<keyword evidence="2" id="KW-1185">Reference proteome</keyword>
<dbReference type="EMBL" id="JASPKY010000443">
    <property type="protein sequence ID" value="KAK9696751.1"/>
    <property type="molecule type" value="Genomic_DNA"/>
</dbReference>
<sequence length="105" mass="11719">MPLVLVNISKDHKNIYHLKEVLSLDITVETLNCRPTVGQCFRCQWFGHAQTNKGDSLTWTLSGDDFLSTAPTGAGLRYAQSARPRAAAYPEATRVFSGRNTKYPF</sequence>
<protein>
    <submittedName>
        <fullName evidence="1">Uncharacterized protein</fullName>
    </submittedName>
</protein>
<evidence type="ECO:0000313" key="2">
    <source>
        <dbReference type="Proteomes" id="UP001458880"/>
    </source>
</evidence>
<gene>
    <name evidence="1" type="ORF">QE152_g31364</name>
</gene>
<evidence type="ECO:0000313" key="1">
    <source>
        <dbReference type="EMBL" id="KAK9696751.1"/>
    </source>
</evidence>
<comment type="caution">
    <text evidence="1">The sequence shown here is derived from an EMBL/GenBank/DDBJ whole genome shotgun (WGS) entry which is preliminary data.</text>
</comment>
<proteinExistence type="predicted"/>
<accession>A0AAW1J2J6</accession>
<name>A0AAW1J2J6_POPJA</name>
<organism evidence="1 2">
    <name type="scientific">Popillia japonica</name>
    <name type="common">Japanese beetle</name>
    <dbReference type="NCBI Taxonomy" id="7064"/>
    <lineage>
        <taxon>Eukaryota</taxon>
        <taxon>Metazoa</taxon>
        <taxon>Ecdysozoa</taxon>
        <taxon>Arthropoda</taxon>
        <taxon>Hexapoda</taxon>
        <taxon>Insecta</taxon>
        <taxon>Pterygota</taxon>
        <taxon>Neoptera</taxon>
        <taxon>Endopterygota</taxon>
        <taxon>Coleoptera</taxon>
        <taxon>Polyphaga</taxon>
        <taxon>Scarabaeiformia</taxon>
        <taxon>Scarabaeidae</taxon>
        <taxon>Rutelinae</taxon>
        <taxon>Popillia</taxon>
    </lineage>
</organism>
<reference evidence="1 2" key="1">
    <citation type="journal article" date="2024" name="BMC Genomics">
        <title>De novo assembly and annotation of Popillia japonica's genome with initial clues to its potential as an invasive pest.</title>
        <authorList>
            <person name="Cucini C."/>
            <person name="Boschi S."/>
            <person name="Funari R."/>
            <person name="Cardaioli E."/>
            <person name="Iannotti N."/>
            <person name="Marturano G."/>
            <person name="Paoli F."/>
            <person name="Bruttini M."/>
            <person name="Carapelli A."/>
            <person name="Frati F."/>
            <person name="Nardi F."/>
        </authorList>
    </citation>
    <scope>NUCLEOTIDE SEQUENCE [LARGE SCALE GENOMIC DNA]</scope>
    <source>
        <strain evidence="1">DMR45628</strain>
    </source>
</reference>
<dbReference type="Proteomes" id="UP001458880">
    <property type="component" value="Unassembled WGS sequence"/>
</dbReference>